<organism evidence="2 3">
    <name type="scientific">Pisolithus microcarpus 441</name>
    <dbReference type="NCBI Taxonomy" id="765257"/>
    <lineage>
        <taxon>Eukaryota</taxon>
        <taxon>Fungi</taxon>
        <taxon>Dikarya</taxon>
        <taxon>Basidiomycota</taxon>
        <taxon>Agaricomycotina</taxon>
        <taxon>Agaricomycetes</taxon>
        <taxon>Agaricomycetidae</taxon>
        <taxon>Boletales</taxon>
        <taxon>Sclerodermatineae</taxon>
        <taxon>Pisolithaceae</taxon>
        <taxon>Pisolithus</taxon>
    </lineage>
</organism>
<dbReference type="Proteomes" id="UP000054018">
    <property type="component" value="Unassembled WGS sequence"/>
</dbReference>
<feature type="compositionally biased region" description="Polar residues" evidence="1">
    <location>
        <begin position="1"/>
        <end position="11"/>
    </location>
</feature>
<feature type="region of interest" description="Disordered" evidence="1">
    <location>
        <begin position="1"/>
        <end position="42"/>
    </location>
</feature>
<keyword evidence="3" id="KW-1185">Reference proteome</keyword>
<evidence type="ECO:0000313" key="3">
    <source>
        <dbReference type="Proteomes" id="UP000054018"/>
    </source>
</evidence>
<evidence type="ECO:0000256" key="1">
    <source>
        <dbReference type="SAM" id="MobiDB-lite"/>
    </source>
</evidence>
<reference evidence="2 3" key="1">
    <citation type="submission" date="2014-04" db="EMBL/GenBank/DDBJ databases">
        <authorList>
            <consortium name="DOE Joint Genome Institute"/>
            <person name="Kuo A."/>
            <person name="Kohler A."/>
            <person name="Costa M.D."/>
            <person name="Nagy L.G."/>
            <person name="Floudas D."/>
            <person name="Copeland A."/>
            <person name="Barry K.W."/>
            <person name="Cichocki N."/>
            <person name="Veneault-Fourrey C."/>
            <person name="LaButti K."/>
            <person name="Lindquist E.A."/>
            <person name="Lipzen A."/>
            <person name="Lundell T."/>
            <person name="Morin E."/>
            <person name="Murat C."/>
            <person name="Sun H."/>
            <person name="Tunlid A."/>
            <person name="Henrissat B."/>
            <person name="Grigoriev I.V."/>
            <person name="Hibbett D.S."/>
            <person name="Martin F."/>
            <person name="Nordberg H.P."/>
            <person name="Cantor M.N."/>
            <person name="Hua S.X."/>
        </authorList>
    </citation>
    <scope>NUCLEOTIDE SEQUENCE [LARGE SCALE GENOMIC DNA]</scope>
    <source>
        <strain evidence="2 3">441</strain>
    </source>
</reference>
<dbReference type="AlphaFoldDB" id="A0A0D0A587"/>
<dbReference type="EMBL" id="KN833689">
    <property type="protein sequence ID" value="KIK29507.1"/>
    <property type="molecule type" value="Genomic_DNA"/>
</dbReference>
<evidence type="ECO:0000313" key="2">
    <source>
        <dbReference type="EMBL" id="KIK29507.1"/>
    </source>
</evidence>
<feature type="compositionally biased region" description="Basic and acidic residues" evidence="1">
    <location>
        <begin position="12"/>
        <end position="31"/>
    </location>
</feature>
<gene>
    <name evidence="2" type="ORF">PISMIDRAFT_672204</name>
</gene>
<reference evidence="3" key="2">
    <citation type="submission" date="2015-01" db="EMBL/GenBank/DDBJ databases">
        <title>Evolutionary Origins and Diversification of the Mycorrhizal Mutualists.</title>
        <authorList>
            <consortium name="DOE Joint Genome Institute"/>
            <consortium name="Mycorrhizal Genomics Consortium"/>
            <person name="Kohler A."/>
            <person name="Kuo A."/>
            <person name="Nagy L.G."/>
            <person name="Floudas D."/>
            <person name="Copeland A."/>
            <person name="Barry K.W."/>
            <person name="Cichocki N."/>
            <person name="Veneault-Fourrey C."/>
            <person name="LaButti K."/>
            <person name="Lindquist E.A."/>
            <person name="Lipzen A."/>
            <person name="Lundell T."/>
            <person name="Morin E."/>
            <person name="Murat C."/>
            <person name="Riley R."/>
            <person name="Ohm R."/>
            <person name="Sun H."/>
            <person name="Tunlid A."/>
            <person name="Henrissat B."/>
            <person name="Grigoriev I.V."/>
            <person name="Hibbett D.S."/>
            <person name="Martin F."/>
        </authorList>
    </citation>
    <scope>NUCLEOTIDE SEQUENCE [LARGE SCALE GENOMIC DNA]</scope>
    <source>
        <strain evidence="3">441</strain>
    </source>
</reference>
<accession>A0A0D0A587</accession>
<protein>
    <submittedName>
        <fullName evidence="2">Uncharacterized protein</fullName>
    </submittedName>
</protein>
<sequence length="127" mass="14493">MQNTRLQVQTDNKWHDASPLAQHHEQQERLLTDSAQPSRSYEPCALTNMSSISHSPCVPTHMSTSHDRWRGHIDHARGNLVKQLSTIADERFLLHPLLACELHASGPQPWSAVLTAWAQFVYGHRRK</sequence>
<name>A0A0D0A587_9AGAM</name>
<dbReference type="HOGENOM" id="CLU_1971397_0_0_1"/>
<proteinExistence type="predicted"/>